<keyword evidence="3" id="KW-1185">Reference proteome</keyword>
<feature type="compositionally biased region" description="Polar residues" evidence="1">
    <location>
        <begin position="482"/>
        <end position="491"/>
    </location>
</feature>
<evidence type="ECO:0000256" key="1">
    <source>
        <dbReference type="SAM" id="MobiDB-lite"/>
    </source>
</evidence>
<feature type="compositionally biased region" description="Polar residues" evidence="1">
    <location>
        <begin position="521"/>
        <end position="532"/>
    </location>
</feature>
<feature type="compositionally biased region" description="Polar residues" evidence="1">
    <location>
        <begin position="451"/>
        <end position="465"/>
    </location>
</feature>
<feature type="region of interest" description="Disordered" evidence="1">
    <location>
        <begin position="54"/>
        <end position="78"/>
    </location>
</feature>
<organism evidence="2 3">
    <name type="scientific">Apatococcus lobatus</name>
    <dbReference type="NCBI Taxonomy" id="904363"/>
    <lineage>
        <taxon>Eukaryota</taxon>
        <taxon>Viridiplantae</taxon>
        <taxon>Chlorophyta</taxon>
        <taxon>core chlorophytes</taxon>
        <taxon>Trebouxiophyceae</taxon>
        <taxon>Chlorellales</taxon>
        <taxon>Chlorellaceae</taxon>
        <taxon>Apatococcus</taxon>
    </lineage>
</organism>
<dbReference type="AlphaFoldDB" id="A0AAW1RU99"/>
<feature type="region of interest" description="Disordered" evidence="1">
    <location>
        <begin position="482"/>
        <end position="563"/>
    </location>
</feature>
<feature type="compositionally biased region" description="Basic and acidic residues" evidence="1">
    <location>
        <begin position="498"/>
        <end position="508"/>
    </location>
</feature>
<feature type="region of interest" description="Disordered" evidence="1">
    <location>
        <begin position="354"/>
        <end position="377"/>
    </location>
</feature>
<dbReference type="EMBL" id="JALJOS010000007">
    <property type="protein sequence ID" value="KAK9836771.1"/>
    <property type="molecule type" value="Genomic_DNA"/>
</dbReference>
<dbReference type="Proteomes" id="UP001438707">
    <property type="component" value="Unassembled WGS sequence"/>
</dbReference>
<accession>A0AAW1RU99</accession>
<gene>
    <name evidence="2" type="ORF">WJX74_007733</name>
</gene>
<evidence type="ECO:0000313" key="2">
    <source>
        <dbReference type="EMBL" id="KAK9836771.1"/>
    </source>
</evidence>
<reference evidence="2 3" key="1">
    <citation type="journal article" date="2024" name="Nat. Commun.">
        <title>Phylogenomics reveals the evolutionary origins of lichenization in chlorophyte algae.</title>
        <authorList>
            <person name="Puginier C."/>
            <person name="Libourel C."/>
            <person name="Otte J."/>
            <person name="Skaloud P."/>
            <person name="Haon M."/>
            <person name="Grisel S."/>
            <person name="Petersen M."/>
            <person name="Berrin J.G."/>
            <person name="Delaux P.M."/>
            <person name="Dal Grande F."/>
            <person name="Keller J."/>
        </authorList>
    </citation>
    <scope>NUCLEOTIDE SEQUENCE [LARGE SCALE GENOMIC DNA]</scope>
    <source>
        <strain evidence="2 3">SAG 2145</strain>
    </source>
</reference>
<feature type="region of interest" description="Disordered" evidence="1">
    <location>
        <begin position="115"/>
        <end position="137"/>
    </location>
</feature>
<feature type="region of interest" description="Disordered" evidence="1">
    <location>
        <begin position="435"/>
        <end position="469"/>
    </location>
</feature>
<proteinExistence type="predicted"/>
<name>A0AAW1RU99_9CHLO</name>
<sequence>MKTLKRSCQTVRKWGQGILSPKTQDTHDTTIASSAETYREQGVIRACPAPAVRHRAPQLESADASGPGSTSGASTEQAAATCLSKGTLEHLTDQHSNTGCPITRQPVSKNDRAMYAQPRGSSDHGQHPSRQCTDKPNAEQENLKTTAGAVARAAAARREASMREAALQRERDTAVIKEVEAEDAEMLAALQDLASDNNFAEPESIIDSTKLSSSTGSAAGPPAAPMPFAWFVADMLKLMDGASAFKAAAWSDTVLDQLLAVMPDGSGSSEGKYVHLSGSRPLSNSSAVLASAVMMELHATSALEQDGLVTYLRGHKSALEVATSIIQKLPQGGKRSELAAVLAPLLLAVAAEPPVSSAGSPRGASQSGSRAADKSLDPECRRKEACKQIVALFGDDPGSLEKCINAHCLAHSFCGLRWKSPQLLMLKKRLESQLAAQADQKRHSTSKRHNNQICPLSKGTSQSLSRAAAPDERLVPVLQGHQLNSQARQNPSEPPRAVVHENNDDTCQRSEGGSHAALMQKQGQGLSAGTGCSSEHEAEAGESHFGGWQVIVPGRGKKHGAPSASKDLQQVFLPPYVSLDVRTAKEDVDQSFVALDNVLQHLQKGLHGSNCTDQEFWVLARVDELAKASFKIMEYWGPPLQKRLGPAWLTCVQQILGQAQVLFPTFNWPAFESARGGLRHAIMMFIQNERQQENLLWSVNSMQSQSAACGSHPAGWHCNGSQLFQQPNGIRQRRKCNS</sequence>
<protein>
    <submittedName>
        <fullName evidence="2">Uncharacterized protein</fullName>
    </submittedName>
</protein>
<feature type="compositionally biased region" description="Polar residues" evidence="1">
    <location>
        <begin position="357"/>
        <end position="369"/>
    </location>
</feature>
<feature type="compositionally biased region" description="Basic and acidic residues" evidence="1">
    <location>
        <begin position="121"/>
        <end position="137"/>
    </location>
</feature>
<comment type="caution">
    <text evidence="2">The sequence shown here is derived from an EMBL/GenBank/DDBJ whole genome shotgun (WGS) entry which is preliminary data.</text>
</comment>
<feature type="compositionally biased region" description="Low complexity" evidence="1">
    <location>
        <begin position="61"/>
        <end position="74"/>
    </location>
</feature>
<evidence type="ECO:0000313" key="3">
    <source>
        <dbReference type="Proteomes" id="UP001438707"/>
    </source>
</evidence>